<keyword evidence="5" id="KW-0804">Transcription</keyword>
<reference evidence="7" key="1">
    <citation type="submission" date="2018-05" db="EMBL/GenBank/DDBJ databases">
        <authorList>
            <person name="Lanie J.A."/>
            <person name="Ng W.-L."/>
            <person name="Kazmierczak K.M."/>
            <person name="Andrzejewski T.M."/>
            <person name="Davidsen T.M."/>
            <person name="Wayne K.J."/>
            <person name="Tettelin H."/>
            <person name="Glass J.I."/>
            <person name="Rusch D."/>
            <person name="Podicherti R."/>
            <person name="Tsui H.-C.T."/>
            <person name="Winkler M.E."/>
        </authorList>
    </citation>
    <scope>NUCLEOTIDE SEQUENCE</scope>
</reference>
<evidence type="ECO:0000256" key="4">
    <source>
        <dbReference type="ARBA" id="ARBA00023015"/>
    </source>
</evidence>
<dbReference type="PANTHER" id="PTHR11078">
    <property type="entry name" value="N UTILIZATION SUBSTANCE PROTEIN B-RELATED"/>
    <property type="match status" value="1"/>
</dbReference>
<dbReference type="InterPro" id="IPR011605">
    <property type="entry name" value="NusB_fam"/>
</dbReference>
<evidence type="ECO:0000256" key="3">
    <source>
        <dbReference type="ARBA" id="ARBA00022884"/>
    </source>
</evidence>
<dbReference type="GO" id="GO:0003723">
    <property type="term" value="F:RNA binding"/>
    <property type="evidence" value="ECO:0007669"/>
    <property type="project" value="UniProtKB-KW"/>
</dbReference>
<dbReference type="AlphaFoldDB" id="A0A381PY77"/>
<accession>A0A381PY77</accession>
<dbReference type="InterPro" id="IPR035926">
    <property type="entry name" value="NusB-like_sf"/>
</dbReference>
<keyword evidence="2" id="KW-0889">Transcription antitermination</keyword>
<dbReference type="Pfam" id="PF01029">
    <property type="entry name" value="NusB"/>
    <property type="match status" value="1"/>
</dbReference>
<dbReference type="PANTHER" id="PTHR11078:SF3">
    <property type="entry name" value="ANTITERMINATION NUSB DOMAIN-CONTAINING PROTEIN"/>
    <property type="match status" value="1"/>
</dbReference>
<evidence type="ECO:0000256" key="5">
    <source>
        <dbReference type="ARBA" id="ARBA00023163"/>
    </source>
</evidence>
<dbReference type="NCBIfam" id="TIGR01951">
    <property type="entry name" value="nusB"/>
    <property type="match status" value="1"/>
</dbReference>
<dbReference type="GO" id="GO:0031564">
    <property type="term" value="P:transcription antitermination"/>
    <property type="evidence" value="ECO:0007669"/>
    <property type="project" value="UniProtKB-KW"/>
</dbReference>
<gene>
    <name evidence="7" type="ORF">METZ01_LOCUS24879</name>
</gene>
<keyword evidence="4" id="KW-0805">Transcription regulation</keyword>
<feature type="domain" description="NusB/RsmB/TIM44" evidence="6">
    <location>
        <begin position="197"/>
        <end position="298"/>
    </location>
</feature>
<evidence type="ECO:0000259" key="6">
    <source>
        <dbReference type="Pfam" id="PF01029"/>
    </source>
</evidence>
<dbReference type="EMBL" id="UINC01001140">
    <property type="protein sequence ID" value="SUZ72025.1"/>
    <property type="molecule type" value="Genomic_DNA"/>
</dbReference>
<evidence type="ECO:0000256" key="2">
    <source>
        <dbReference type="ARBA" id="ARBA00022814"/>
    </source>
</evidence>
<organism evidence="7">
    <name type="scientific">marine metagenome</name>
    <dbReference type="NCBI Taxonomy" id="408172"/>
    <lineage>
        <taxon>unclassified sequences</taxon>
        <taxon>metagenomes</taxon>
        <taxon>ecological metagenomes</taxon>
    </lineage>
</organism>
<sequence>MLNRRVLRVRVLQYLYSYYSLIKFSDKPEQLKSNFIRNLSTSLEEINKYYYKLLSLPIILSDINAEKKEIAKSEKIKKSPSRFNFSENIAIDFLRRNKKLIDNLNHFKIDWNAKTPEIRNWYNFVMDNEITKDYSSLNNSKFKDDFDYLKKLINKILFKNEDINQFFEIDNIHWYDDRIIIRSMIKKTIESLNSSNFNTFAFANLSENIKDDINFASSLFESIIDHTSEYDEYITKHSKNWKIDRISLMDKSILRMGIGEMVNFSNIPIKVTMNECIDIAKNYSTPKSGLFINGVLDVISLNLQKKGIINKSGKGLIDNK</sequence>
<evidence type="ECO:0000256" key="1">
    <source>
        <dbReference type="ARBA" id="ARBA00005952"/>
    </source>
</evidence>
<evidence type="ECO:0000313" key="7">
    <source>
        <dbReference type="EMBL" id="SUZ72025.1"/>
    </source>
</evidence>
<dbReference type="HAMAP" id="MF_00073">
    <property type="entry name" value="NusB"/>
    <property type="match status" value="1"/>
</dbReference>
<proteinExistence type="inferred from homology"/>
<comment type="similarity">
    <text evidence="1">Belongs to the NusB family.</text>
</comment>
<name>A0A381PY77_9ZZZZ</name>
<dbReference type="SUPFAM" id="SSF48013">
    <property type="entry name" value="NusB-like"/>
    <property type="match status" value="1"/>
</dbReference>
<keyword evidence="3" id="KW-0694">RNA-binding</keyword>
<protein>
    <recommendedName>
        <fullName evidence="6">NusB/RsmB/TIM44 domain-containing protein</fullName>
    </recommendedName>
</protein>
<dbReference type="GO" id="GO:0005829">
    <property type="term" value="C:cytosol"/>
    <property type="evidence" value="ECO:0007669"/>
    <property type="project" value="TreeGrafter"/>
</dbReference>
<dbReference type="GO" id="GO:0006353">
    <property type="term" value="P:DNA-templated transcription termination"/>
    <property type="evidence" value="ECO:0007669"/>
    <property type="project" value="InterPro"/>
</dbReference>
<dbReference type="Gene3D" id="1.10.940.10">
    <property type="entry name" value="NusB-like"/>
    <property type="match status" value="1"/>
</dbReference>
<dbReference type="InterPro" id="IPR006027">
    <property type="entry name" value="NusB_RsmB_TIM44"/>
</dbReference>